<protein>
    <submittedName>
        <fullName evidence="2">cDNA FLJ59915</fullName>
    </submittedName>
</protein>
<reference evidence="2" key="1">
    <citation type="submission" date="2007-10" db="EMBL/GenBank/DDBJ databases">
        <title>NEDO human cDNA sequencing project focused on splicing variants.</title>
        <authorList>
            <person name="Wakamatsu A."/>
            <person name="Yamamoto J."/>
            <person name="Kimura K."/>
            <person name="Ishii S."/>
            <person name="Watanabe K."/>
            <person name="Sugiyama A."/>
            <person name="Murakawa K."/>
            <person name="Kaida T."/>
            <person name="Tsuchiya K."/>
            <person name="Fukuzumi Y."/>
            <person name="Kumagai A."/>
            <person name="Oishi Y."/>
            <person name="Yamamoto S."/>
            <person name="Ono Y."/>
            <person name="Komori Y."/>
            <person name="Yamazaki M."/>
            <person name="Kisu Y."/>
            <person name="Nishikawa T."/>
            <person name="Sugano S."/>
            <person name="Nomura N."/>
            <person name="Isogai T."/>
        </authorList>
    </citation>
    <scope>NUCLEOTIDE SEQUENCE</scope>
    <source>
        <tissue evidence="2">Thalamus</tissue>
    </source>
</reference>
<name>B4DK39_HUMAN</name>
<dbReference type="AlphaFoldDB" id="B4DK39"/>
<sequence length="154" mass="16604">MPTGDFDSKPSWADQVEEEGEDGKCTRSPGVFAARPKPCDCRLLPSPSLAPCTPSRSAPAPRHPPWDPPVANSRCSPAGPSSSHATASQLFPSREEVVISRLLFLYWRLVGFMAWHPPSYEGSPILATPSPHRAIPVRCLASPLPLACLSPLLL</sequence>
<evidence type="ECO:0000256" key="1">
    <source>
        <dbReference type="SAM" id="MobiDB-lite"/>
    </source>
</evidence>
<accession>B4DK39</accession>
<organism evidence="2">
    <name type="scientific">Homo sapiens</name>
    <name type="common">Human</name>
    <dbReference type="NCBI Taxonomy" id="9606"/>
    <lineage>
        <taxon>Eukaryota</taxon>
        <taxon>Metazoa</taxon>
        <taxon>Chordata</taxon>
        <taxon>Craniata</taxon>
        <taxon>Vertebrata</taxon>
        <taxon>Euteleostomi</taxon>
        <taxon>Mammalia</taxon>
        <taxon>Eutheria</taxon>
        <taxon>Euarchontoglires</taxon>
        <taxon>Primates</taxon>
        <taxon>Haplorrhini</taxon>
        <taxon>Catarrhini</taxon>
        <taxon>Hominidae</taxon>
        <taxon>Homo</taxon>
    </lineage>
</organism>
<dbReference type="EMBL" id="AK296377">
    <property type="protein sequence ID" value="BAG59051.1"/>
    <property type="molecule type" value="mRNA"/>
</dbReference>
<proteinExistence type="evidence at transcript level"/>
<feature type="region of interest" description="Disordered" evidence="1">
    <location>
        <begin position="51"/>
        <end position="89"/>
    </location>
</feature>
<dbReference type="PeptideAtlas" id="B4DK39"/>
<evidence type="ECO:0000313" key="2">
    <source>
        <dbReference type="EMBL" id="BAG59051.1"/>
    </source>
</evidence>
<feature type="compositionally biased region" description="Polar residues" evidence="1">
    <location>
        <begin position="73"/>
        <end position="89"/>
    </location>
</feature>
<feature type="region of interest" description="Disordered" evidence="1">
    <location>
        <begin position="1"/>
        <end position="38"/>
    </location>
</feature>